<evidence type="ECO:0000313" key="3">
    <source>
        <dbReference type="EMBL" id="VTU08902.1"/>
    </source>
</evidence>
<dbReference type="PROSITE" id="PS51257">
    <property type="entry name" value="PROKAR_LIPOPROTEIN"/>
    <property type="match status" value="1"/>
</dbReference>
<comment type="caution">
    <text evidence="3">The sequence shown here is derived from an EMBL/GenBank/DDBJ whole genome shotgun (WGS) entry which is preliminary data.</text>
</comment>
<accession>A0ABY6TL63</accession>
<evidence type="ECO:0000256" key="1">
    <source>
        <dbReference type="SAM" id="MobiDB-lite"/>
    </source>
</evidence>
<dbReference type="EMBL" id="CABFKI010000011">
    <property type="protein sequence ID" value="VTU08902.1"/>
    <property type="molecule type" value="Genomic_DNA"/>
</dbReference>
<evidence type="ECO:0000313" key="4">
    <source>
        <dbReference type="Proteomes" id="UP000308167"/>
    </source>
</evidence>
<reference evidence="3 4" key="1">
    <citation type="submission" date="2019-05" db="EMBL/GenBank/DDBJ databases">
        <authorList>
            <consortium name="Pathogen Informatics"/>
        </authorList>
    </citation>
    <scope>NUCLEOTIDE SEQUENCE [LARGE SCALE GENOMIC DNA]</scope>
    <source>
        <strain evidence="3 4">NM319</strain>
    </source>
</reference>
<feature type="region of interest" description="Disordered" evidence="1">
    <location>
        <begin position="19"/>
        <end position="39"/>
    </location>
</feature>
<proteinExistence type="predicted"/>
<gene>
    <name evidence="3" type="ORF">SAMEA1410922_01743</name>
</gene>
<keyword evidence="4" id="KW-1185">Reference proteome</keyword>
<keyword evidence="2" id="KW-0732">Signal</keyword>
<evidence type="ECO:0008006" key="5">
    <source>
        <dbReference type="Google" id="ProtNLM"/>
    </source>
</evidence>
<dbReference type="Proteomes" id="UP000308167">
    <property type="component" value="Unassembled WGS sequence"/>
</dbReference>
<dbReference type="RefSeq" id="WP_135710756.1">
    <property type="nucleotide sequence ID" value="NZ_CABFKI010000011.1"/>
</dbReference>
<feature type="signal peptide" evidence="2">
    <location>
        <begin position="1"/>
        <end position="25"/>
    </location>
</feature>
<feature type="chain" id="PRO_5045307421" description="ATPases of ABC transporters with duplicated ATPase domains-containing protein" evidence="2">
    <location>
        <begin position="26"/>
        <end position="205"/>
    </location>
</feature>
<dbReference type="GeneID" id="86156116"/>
<organism evidence="3 4">
    <name type="scientific">Actinobacillus porcinus</name>
    <dbReference type="NCBI Taxonomy" id="51048"/>
    <lineage>
        <taxon>Bacteria</taxon>
        <taxon>Pseudomonadati</taxon>
        <taxon>Pseudomonadota</taxon>
        <taxon>Gammaproteobacteria</taxon>
        <taxon>Pasteurellales</taxon>
        <taxon>Pasteurellaceae</taxon>
        <taxon>Actinobacillus</taxon>
    </lineage>
</organism>
<feature type="compositionally biased region" description="Polar residues" evidence="1">
    <location>
        <begin position="30"/>
        <end position="39"/>
    </location>
</feature>
<sequence>MKKTTLLMTALLTGCTLTNAPTDNAKPEKNTQLNAPKNIQHNGKNYQLTVDSDLGTIARFVYLEGKDTLENWNSEIELLHDRNQEQRTLTERQALREKIYHNTGVKHFDLQQKNNALYSFVIYPPTPTQANWQVNVARGENVQNCGFVQYQYILKVPKTHKLMNMGRIKLIGYLKKYAIDKEMARLEKLSCQWKCTPATTQTTRN</sequence>
<evidence type="ECO:0000256" key="2">
    <source>
        <dbReference type="SAM" id="SignalP"/>
    </source>
</evidence>
<name>A0ABY6TL63_9PAST</name>
<protein>
    <recommendedName>
        <fullName evidence="5">ATPases of ABC transporters with duplicated ATPase domains-containing protein</fullName>
    </recommendedName>
</protein>